<dbReference type="EMBL" id="JNVN01000199">
    <property type="protein sequence ID" value="KHJ35941.1"/>
    <property type="molecule type" value="Genomic_DNA"/>
</dbReference>
<dbReference type="GO" id="GO:0003723">
    <property type="term" value="F:RNA binding"/>
    <property type="evidence" value="ECO:0007669"/>
    <property type="project" value="InterPro"/>
</dbReference>
<dbReference type="InterPro" id="IPR005824">
    <property type="entry name" value="KOW"/>
</dbReference>
<feature type="region of interest" description="Disordered" evidence="4">
    <location>
        <begin position="26"/>
        <end position="45"/>
    </location>
</feature>
<dbReference type="InterPro" id="IPR041988">
    <property type="entry name" value="Ribosomal_uL24_KOW"/>
</dbReference>
<name>A0A0B1PGE1_UNCNE</name>
<dbReference type="HOGENOM" id="CLU_041333_0_0_1"/>
<dbReference type="OMA" id="TRHDPEY"/>
<keyword evidence="2" id="KW-0689">Ribosomal protein</keyword>
<evidence type="ECO:0000313" key="7">
    <source>
        <dbReference type="Proteomes" id="UP000030854"/>
    </source>
</evidence>
<feature type="compositionally biased region" description="Basic and acidic residues" evidence="4">
    <location>
        <begin position="36"/>
        <end position="45"/>
    </location>
</feature>
<dbReference type="AlphaFoldDB" id="A0A0B1PGE1"/>
<gene>
    <name evidence="6" type="ORF">EV44_g1570</name>
</gene>
<dbReference type="GO" id="GO:1990904">
    <property type="term" value="C:ribonucleoprotein complex"/>
    <property type="evidence" value="ECO:0007669"/>
    <property type="project" value="UniProtKB-KW"/>
</dbReference>
<evidence type="ECO:0000313" key="6">
    <source>
        <dbReference type="EMBL" id="KHJ35941.1"/>
    </source>
</evidence>
<dbReference type="GO" id="GO:0005840">
    <property type="term" value="C:ribosome"/>
    <property type="evidence" value="ECO:0007669"/>
    <property type="project" value="UniProtKB-KW"/>
</dbReference>
<keyword evidence="7" id="KW-1185">Reference proteome</keyword>
<dbReference type="STRING" id="52586.A0A0B1PGE1"/>
<accession>A0A0B1PGE1</accession>
<keyword evidence="3" id="KW-0687">Ribonucleoprotein</keyword>
<dbReference type="GO" id="GO:0006412">
    <property type="term" value="P:translation"/>
    <property type="evidence" value="ECO:0007669"/>
    <property type="project" value="InterPro"/>
</dbReference>
<dbReference type="PANTHER" id="PTHR12903">
    <property type="entry name" value="MITOCHONDRIAL RIBOSOMAL PROTEIN L24"/>
    <property type="match status" value="1"/>
</dbReference>
<evidence type="ECO:0000259" key="5">
    <source>
        <dbReference type="SMART" id="SM00739"/>
    </source>
</evidence>
<evidence type="ECO:0000256" key="4">
    <source>
        <dbReference type="SAM" id="MobiDB-lite"/>
    </source>
</evidence>
<feature type="domain" description="KOW" evidence="5">
    <location>
        <begin position="124"/>
        <end position="151"/>
    </location>
</feature>
<dbReference type="InterPro" id="IPR003256">
    <property type="entry name" value="Ribosomal_uL24"/>
</dbReference>
<evidence type="ECO:0000256" key="2">
    <source>
        <dbReference type="ARBA" id="ARBA00022980"/>
    </source>
</evidence>
<reference evidence="6 7" key="1">
    <citation type="journal article" date="2014" name="BMC Genomics">
        <title>Adaptive genomic structural variation in the grape powdery mildew pathogen, Erysiphe necator.</title>
        <authorList>
            <person name="Jones L."/>
            <person name="Riaz S."/>
            <person name="Morales-Cruz A."/>
            <person name="Amrine K.C."/>
            <person name="McGuire B."/>
            <person name="Gubler W.D."/>
            <person name="Walker M.A."/>
            <person name="Cantu D."/>
        </authorList>
    </citation>
    <scope>NUCLEOTIDE SEQUENCE [LARGE SCALE GENOMIC DNA]</scope>
    <source>
        <strain evidence="7">c</strain>
    </source>
</reference>
<evidence type="ECO:0000256" key="1">
    <source>
        <dbReference type="ARBA" id="ARBA00010618"/>
    </source>
</evidence>
<dbReference type="GO" id="GO:0003735">
    <property type="term" value="F:structural constituent of ribosome"/>
    <property type="evidence" value="ECO:0007669"/>
    <property type="project" value="InterPro"/>
</dbReference>
<evidence type="ECO:0000256" key="3">
    <source>
        <dbReference type="ARBA" id="ARBA00023274"/>
    </source>
</evidence>
<comment type="caution">
    <text evidence="6">The sequence shown here is derived from an EMBL/GenBank/DDBJ whole genome shotgun (WGS) entry which is preliminary data.</text>
</comment>
<dbReference type="CDD" id="cd06089">
    <property type="entry name" value="KOW_RPL26"/>
    <property type="match status" value="1"/>
</dbReference>
<comment type="similarity">
    <text evidence="1">Belongs to the universal ribosomal protein uL24 family.</text>
</comment>
<sequence>MQKALQKRSAIEKLVKQKLLRKATMAKNQLARRKARQADRDYRDQRKINRENSAYIYKQQKSLIQNARIVRREDWELGPLAPKRDTGDEKETYGAIDGHLIKGPKLSKEEAEERMKDFGGKYLSLFKGDRVVILEGRDKGKIGKVLEVDRERAECTVEGLNLIDVKIPQWMRDAEPNDKRTVRSVEKGISIASVRLVFPLTDKETGITRDVIVKKLINGPIFHDKNLRTTRWARIIPGLNIRIPWPKKEPPIHQDNDGDTFRLDVDVKNFVPTLLTPPMPPSVIDELRNKYSKFRTRHDPEFIEKKILEEVQKQEMLEKSKLMRTPIKEANRLQRKLRKAKGKGKLTPYMLERIDAVIAQKRNIAVHPGNGMEAQIIDATST</sequence>
<dbReference type="Gene3D" id="2.30.30.30">
    <property type="match status" value="1"/>
</dbReference>
<dbReference type="InterPro" id="IPR008991">
    <property type="entry name" value="Translation_prot_SH3-like_sf"/>
</dbReference>
<organism evidence="6 7">
    <name type="scientific">Uncinula necator</name>
    <name type="common">Grape powdery mildew</name>
    <dbReference type="NCBI Taxonomy" id="52586"/>
    <lineage>
        <taxon>Eukaryota</taxon>
        <taxon>Fungi</taxon>
        <taxon>Dikarya</taxon>
        <taxon>Ascomycota</taxon>
        <taxon>Pezizomycotina</taxon>
        <taxon>Leotiomycetes</taxon>
        <taxon>Erysiphales</taxon>
        <taxon>Erysiphaceae</taxon>
        <taxon>Erysiphe</taxon>
    </lineage>
</organism>
<dbReference type="InterPro" id="IPR014722">
    <property type="entry name" value="Rib_uL2_dom2"/>
</dbReference>
<dbReference type="PROSITE" id="PS01108">
    <property type="entry name" value="RIBOSOMAL_L24"/>
    <property type="match status" value="1"/>
</dbReference>
<dbReference type="SMART" id="SM00739">
    <property type="entry name" value="KOW"/>
    <property type="match status" value="1"/>
</dbReference>
<dbReference type="Pfam" id="PF22682">
    <property type="entry name" value="Ribosomal_uL24m-like"/>
    <property type="match status" value="1"/>
</dbReference>
<dbReference type="Proteomes" id="UP000030854">
    <property type="component" value="Unassembled WGS sequence"/>
</dbReference>
<dbReference type="SUPFAM" id="SSF50104">
    <property type="entry name" value="Translation proteins SH3-like domain"/>
    <property type="match status" value="1"/>
</dbReference>
<proteinExistence type="inferred from homology"/>
<dbReference type="InterPro" id="IPR005825">
    <property type="entry name" value="Ribosomal_uL24_CS"/>
</dbReference>
<protein>
    <submittedName>
        <fullName evidence="6">Putative kow domain-containing protein domain-containing protein</fullName>
    </submittedName>
</protein>